<accession>A0ABY8X3I7</accession>
<dbReference type="RefSeq" id="WP_285746528.1">
    <property type="nucleotide sequence ID" value="NZ_CP127162.1"/>
</dbReference>
<keyword evidence="2" id="KW-0732">Signal</keyword>
<gene>
    <name evidence="4" type="ORF">QPK24_04595</name>
</gene>
<dbReference type="PANTHER" id="PTHR43308">
    <property type="entry name" value="OUTER MEMBRANE PROTEIN ALPHA-RELATED"/>
    <property type="match status" value="1"/>
</dbReference>
<protein>
    <submittedName>
        <fullName evidence="4">S-layer homology domain-containing protein</fullName>
    </submittedName>
</protein>
<evidence type="ECO:0000259" key="3">
    <source>
        <dbReference type="PROSITE" id="PS51272"/>
    </source>
</evidence>
<feature type="region of interest" description="Disordered" evidence="1">
    <location>
        <begin position="263"/>
        <end position="290"/>
    </location>
</feature>
<dbReference type="Proteomes" id="UP001236415">
    <property type="component" value="Chromosome"/>
</dbReference>
<evidence type="ECO:0000256" key="2">
    <source>
        <dbReference type="SAM" id="SignalP"/>
    </source>
</evidence>
<evidence type="ECO:0000313" key="4">
    <source>
        <dbReference type="EMBL" id="WIV20000.1"/>
    </source>
</evidence>
<dbReference type="Pfam" id="PF00395">
    <property type="entry name" value="SLH"/>
    <property type="match status" value="3"/>
</dbReference>
<dbReference type="PANTHER" id="PTHR43308:SF5">
    <property type="entry name" value="S-LAYER PROTEIN _ PEPTIDOGLYCAN ENDO-BETA-N-ACETYLGLUCOSAMINIDASE"/>
    <property type="match status" value="1"/>
</dbReference>
<feature type="signal peptide" evidence="2">
    <location>
        <begin position="1"/>
        <end position="22"/>
    </location>
</feature>
<dbReference type="InterPro" id="IPR051465">
    <property type="entry name" value="Cell_Envelope_Struct_Comp"/>
</dbReference>
<organism evidence="4 5">
    <name type="scientific">Paenibacillus polygoni</name>
    <dbReference type="NCBI Taxonomy" id="3050112"/>
    <lineage>
        <taxon>Bacteria</taxon>
        <taxon>Bacillati</taxon>
        <taxon>Bacillota</taxon>
        <taxon>Bacilli</taxon>
        <taxon>Bacillales</taxon>
        <taxon>Paenibacillaceae</taxon>
        <taxon>Paenibacillus</taxon>
    </lineage>
</organism>
<name>A0ABY8X3I7_9BACL</name>
<keyword evidence="5" id="KW-1185">Reference proteome</keyword>
<proteinExistence type="predicted"/>
<reference evidence="4 5" key="1">
    <citation type="submission" date="2023-06" db="EMBL/GenBank/DDBJ databases">
        <title>Paenibacillus polygonum sp. nov., an endophytic bacterium, isolated from Polygonum lapathifolium L. in Nanji Wetland National Nature Reserve, South of Poyang Lake, Jiangxi Province, China.</title>
        <authorList>
            <person name="Yu Z."/>
        </authorList>
    </citation>
    <scope>NUCLEOTIDE SEQUENCE [LARGE SCALE GENOMIC DNA]</scope>
    <source>
        <strain evidence="4 5">C31</strain>
    </source>
</reference>
<dbReference type="EMBL" id="CP127162">
    <property type="protein sequence ID" value="WIV20000.1"/>
    <property type="molecule type" value="Genomic_DNA"/>
</dbReference>
<feature type="domain" description="SLH" evidence="3">
    <location>
        <begin position="618"/>
        <end position="674"/>
    </location>
</feature>
<dbReference type="PROSITE" id="PS51272">
    <property type="entry name" value="SLH"/>
    <property type="match status" value="3"/>
</dbReference>
<evidence type="ECO:0000313" key="5">
    <source>
        <dbReference type="Proteomes" id="UP001236415"/>
    </source>
</evidence>
<dbReference type="InterPro" id="IPR001119">
    <property type="entry name" value="SLH_dom"/>
</dbReference>
<feature type="domain" description="SLH" evidence="3">
    <location>
        <begin position="549"/>
        <end position="612"/>
    </location>
</feature>
<feature type="domain" description="SLH" evidence="3">
    <location>
        <begin position="489"/>
        <end position="547"/>
    </location>
</feature>
<evidence type="ECO:0000256" key="1">
    <source>
        <dbReference type="SAM" id="MobiDB-lite"/>
    </source>
</evidence>
<feature type="chain" id="PRO_5047155962" evidence="2">
    <location>
        <begin position="23"/>
        <end position="674"/>
    </location>
</feature>
<sequence>MSFRKKVTLSTLAVSMAAATLAGIPLSNEGLAKQLGANVVSASSNLDIVKNKLERLYAELDLVDKSNLRALRSEIDSKIDLIAFESSSASLLAQTSKAGVSKETVFSLFKAVTTLTYDPSYENLVEIRKNTEYIDAAKKIGEAGGVDDLTVDDLANFLFGNKGIESQIVNILKNKSLKELTDLLNNSEARNKLLRDAYRSVLNTAVGNQSAADALNKLGITEDMIASTVTSVQKKLDPTIVKNAVLSLGFAYIQAVNIELPKDPGSSIPPSNGGGGGGSVTPPTTPAPSGSLQELLKFDASKLVEIVNDKATLKLNDADMIRLNEAIKAAAVNEKGEIILSIELGTVGASSLNAPLSKAIIEAAKSAGIDKIALTVNSLTFTLPISQFSGSINLFINKKDDAVISQISNLKLASDVYEFLFEVGGKQVTSFREPVTIRIPLRNVSVDQELLSVVKEVPDALQFHGGVLDGKFIVEQRDTLSTYAVVENKVKFKDLASVQSWAGRQIEVVAAKGAIEGKASGVFAPKDSVTRAEFAKMLIRSLNLENSYATESFTDVKDNDWFAPYVAAAVELGIINGRTSTKFAPHDKITRAEMATMIARAVNVTQNVTDEDNTDSILKQFADADKIGPAYKQAVAFAADKGLVVGSNGKFNPKKNATRAEAAVMIYRTMNYKK</sequence>